<sequence>MGFFKRKNKNDLATPLLIDDHNTIGVPQPQPSSQYKPPSHHHHTLFSRKRKSTMIKRQAHRKSQVSLSTQRSRLDSAASARYSVANTPVSVDDWRYSVARSSDTTDVVDNVRGYSYESDGSDYMGYQERYLQEHQYGGDVNAASNKVEEEEEDKSMTPITMLKITSVLLLTCGGVVSYLAAFVASITASAATVTTVGIAGGVFILITPWVWLNEWRLVRYPSLRSRVNELRDDANRLRRQMEILALEEEELREEIGRMQLGNEELDRLANKQGANVDELVGLVRENRLILDQMKENLRKVVLQDVVKIVLRSDTDRDGIINKREARLLEQKLALSLEVYGIVFDTVKFYQAIGLSPSLCGVIRIVKRLLPDENNRTSSFYDSVASDSDDEGSGDEDLEDDTYDMFYIPVETETHKCCADTLKLCKTFVKKRGQRPELMSLSKSVTMKKSFKSLRRQTIPPTPLQSTLSQLQISMSSNPPAFPSAAQLRNNPSHPHNTRKKPAETKRNDSIDSTEGDDAPANPPSDKAVRKPELSTAANKKTSTLAGAVKRSPSSAGDATNGMLNGPISGIREIKMVSVMVLGVTTSTMRLNSHAQKYQLHHPRCANKLIEGIYVDDEQKEEKGDWELGGMSKKKTSVAEEKKSALSSKSDGESGERTAKKKSPKHKSPSSATASHDKEASLPTFPAVAVASTANRRKTFSSKANAYLKNVVRRMEMGVYEPELNVPSVDPRVEQALKTPYVDGADGANGMESDENDAKKDTKMSSKRDASDMEEEEEERKNALRANPYTRDSFEYGSIGSNKSTSSFTTKRRKKNLSYPVLPLKRSSTEKSSASTPTDNRAAKKQTPSPKVPQHIKSLRDAISKLSPAEFSLVVPGIEMIKEVYEEKAKSDALNHQRQLEALREENESLQLKWEQAMEDAVSANARADAAERRCRIKWDNTMALVVAAEERANEGGSDSSGEVEKLQYGGAAEGAAAFESQEAS</sequence>
<feature type="region of interest" description="Disordered" evidence="2">
    <location>
        <begin position="379"/>
        <end position="399"/>
    </location>
</feature>
<evidence type="ECO:0000256" key="1">
    <source>
        <dbReference type="SAM" id="Coils"/>
    </source>
</evidence>
<feature type="transmembrane region" description="Helical" evidence="3">
    <location>
        <begin position="164"/>
        <end position="184"/>
    </location>
</feature>
<keyword evidence="3" id="KW-0472">Membrane</keyword>
<feature type="region of interest" description="Disordered" evidence="2">
    <location>
        <begin position="619"/>
        <end position="679"/>
    </location>
</feature>
<feature type="compositionally biased region" description="Basic and acidic residues" evidence="2">
    <location>
        <begin position="500"/>
        <end position="509"/>
    </location>
</feature>
<evidence type="ECO:0000313" key="5">
    <source>
        <dbReference type="Proteomes" id="UP000001449"/>
    </source>
</evidence>
<feature type="compositionally biased region" description="Polar residues" evidence="2">
    <location>
        <begin position="798"/>
        <end position="808"/>
    </location>
</feature>
<reference evidence="4 5" key="2">
    <citation type="journal article" date="2008" name="Nature">
        <title>The Phaeodactylum genome reveals the evolutionary history of diatom genomes.</title>
        <authorList>
            <person name="Bowler C."/>
            <person name="Allen A.E."/>
            <person name="Badger J.H."/>
            <person name="Grimwood J."/>
            <person name="Jabbari K."/>
            <person name="Kuo A."/>
            <person name="Maheswari U."/>
            <person name="Martens C."/>
            <person name="Maumus F."/>
            <person name="Otillar R.P."/>
            <person name="Rayko E."/>
            <person name="Salamov A."/>
            <person name="Vandepoele K."/>
            <person name="Beszteri B."/>
            <person name="Gruber A."/>
            <person name="Heijde M."/>
            <person name="Katinka M."/>
            <person name="Mock T."/>
            <person name="Valentin K."/>
            <person name="Verret F."/>
            <person name="Berges J.A."/>
            <person name="Brownlee C."/>
            <person name="Cadoret J.P."/>
            <person name="Chiovitti A."/>
            <person name="Choi C.J."/>
            <person name="Coesel S."/>
            <person name="De Martino A."/>
            <person name="Detter J.C."/>
            <person name="Durkin C."/>
            <person name="Falciatore A."/>
            <person name="Fournet J."/>
            <person name="Haruta M."/>
            <person name="Huysman M.J."/>
            <person name="Jenkins B.D."/>
            <person name="Jiroutova K."/>
            <person name="Jorgensen R.E."/>
            <person name="Joubert Y."/>
            <person name="Kaplan A."/>
            <person name="Kroger N."/>
            <person name="Kroth P.G."/>
            <person name="La Roche J."/>
            <person name="Lindquist E."/>
            <person name="Lommer M."/>
            <person name="Martin-Jezequel V."/>
            <person name="Lopez P.J."/>
            <person name="Lucas S."/>
            <person name="Mangogna M."/>
            <person name="McGinnis K."/>
            <person name="Medlin L.K."/>
            <person name="Montsant A."/>
            <person name="Oudot-Le Secq M.P."/>
            <person name="Napoli C."/>
            <person name="Obornik M."/>
            <person name="Parker M.S."/>
            <person name="Petit J.L."/>
            <person name="Porcel B.M."/>
            <person name="Poulsen N."/>
            <person name="Robison M."/>
            <person name="Rychlewski L."/>
            <person name="Rynearson T.A."/>
            <person name="Schmutz J."/>
            <person name="Shapiro H."/>
            <person name="Siaut M."/>
            <person name="Stanley M."/>
            <person name="Sussman M.R."/>
            <person name="Taylor A.R."/>
            <person name="Vardi A."/>
            <person name="von Dassow P."/>
            <person name="Vyverman W."/>
            <person name="Willis A."/>
            <person name="Wyrwicz L.S."/>
            <person name="Rokhsar D.S."/>
            <person name="Weissenbach J."/>
            <person name="Armbrust E.V."/>
            <person name="Green B.R."/>
            <person name="Van de Peer Y."/>
            <person name="Grigoriev I.V."/>
        </authorList>
    </citation>
    <scope>NUCLEOTIDE SEQUENCE [LARGE SCALE GENOMIC DNA]</scope>
    <source>
        <strain evidence="4 5">CCMP1335</strain>
    </source>
</reference>
<dbReference type="EMBL" id="CP001160">
    <property type="protein sequence ID" value="ACI64380.1"/>
    <property type="molecule type" value="Genomic_DNA"/>
</dbReference>
<keyword evidence="3" id="KW-0812">Transmembrane</keyword>
<feature type="compositionally biased region" description="Polar residues" evidence="2">
    <location>
        <begin position="829"/>
        <end position="838"/>
    </location>
</feature>
<evidence type="ECO:0000313" key="4">
    <source>
        <dbReference type="EMBL" id="ACI64380.1"/>
    </source>
</evidence>
<dbReference type="Proteomes" id="UP000001449">
    <property type="component" value="Chromosome 7"/>
</dbReference>
<evidence type="ECO:0000256" key="2">
    <source>
        <dbReference type="SAM" id="MobiDB-lite"/>
    </source>
</evidence>
<dbReference type="RefSeq" id="XP_002295663.1">
    <property type="nucleotide sequence ID" value="XM_002295627.1"/>
</dbReference>
<evidence type="ECO:0000256" key="3">
    <source>
        <dbReference type="SAM" id="Phobius"/>
    </source>
</evidence>
<feature type="region of interest" description="Disordered" evidence="2">
    <location>
        <begin position="951"/>
        <end position="984"/>
    </location>
</feature>
<feature type="compositionally biased region" description="Basic residues" evidence="2">
    <location>
        <begin position="658"/>
        <end position="667"/>
    </location>
</feature>
<feature type="region of interest" description="Disordered" evidence="2">
    <location>
        <begin position="472"/>
        <end position="563"/>
    </location>
</feature>
<dbReference type="AlphaFoldDB" id="B5YP23"/>
<feature type="compositionally biased region" description="Acidic residues" evidence="2">
    <location>
        <begin position="386"/>
        <end position="399"/>
    </location>
</feature>
<feature type="compositionally biased region" description="Basic and acidic residues" evidence="2">
    <location>
        <begin position="755"/>
        <end position="770"/>
    </location>
</feature>
<feature type="transmembrane region" description="Helical" evidence="3">
    <location>
        <begin position="190"/>
        <end position="212"/>
    </location>
</feature>
<keyword evidence="3" id="KW-1133">Transmembrane helix</keyword>
<feature type="coiled-coil region" evidence="1">
    <location>
        <begin position="885"/>
        <end position="919"/>
    </location>
</feature>
<dbReference type="HOGENOM" id="CLU_302961_0_0_1"/>
<reference evidence="4 5" key="1">
    <citation type="journal article" date="2004" name="Science">
        <title>The genome of the diatom Thalassiosira pseudonana: ecology, evolution, and metabolism.</title>
        <authorList>
            <person name="Armbrust E.V."/>
            <person name="Berges J.A."/>
            <person name="Bowler C."/>
            <person name="Green B.R."/>
            <person name="Martinez D."/>
            <person name="Putnam N.H."/>
            <person name="Zhou S."/>
            <person name="Allen A.E."/>
            <person name="Apt K.E."/>
            <person name="Bechner M."/>
            <person name="Brzezinski M.A."/>
            <person name="Chaal B.K."/>
            <person name="Chiovitti A."/>
            <person name="Davis A.K."/>
            <person name="Demarest M.S."/>
            <person name="Detter J.C."/>
            <person name="Glavina T."/>
            <person name="Goodstein D."/>
            <person name="Hadi M.Z."/>
            <person name="Hellsten U."/>
            <person name="Hildebrand M."/>
            <person name="Jenkins B.D."/>
            <person name="Jurka J."/>
            <person name="Kapitonov V.V."/>
            <person name="Kroger N."/>
            <person name="Lau W.W."/>
            <person name="Lane T.W."/>
            <person name="Larimer F.W."/>
            <person name="Lippmeier J.C."/>
            <person name="Lucas S."/>
            <person name="Medina M."/>
            <person name="Montsant A."/>
            <person name="Obornik M."/>
            <person name="Parker M.S."/>
            <person name="Palenik B."/>
            <person name="Pazour G.J."/>
            <person name="Richardson P.M."/>
            <person name="Rynearson T.A."/>
            <person name="Saito M.A."/>
            <person name="Schwartz D.C."/>
            <person name="Thamatrakoln K."/>
            <person name="Valentin K."/>
            <person name="Vardi A."/>
            <person name="Wilkerson F.P."/>
            <person name="Rokhsar D.S."/>
        </authorList>
    </citation>
    <scope>NUCLEOTIDE SEQUENCE [LARGE SCALE GENOMIC DNA]</scope>
    <source>
        <strain evidence="4 5">CCMP1335</strain>
    </source>
</reference>
<gene>
    <name evidence="4" type="ORF">THAPS_6630</name>
</gene>
<feature type="region of interest" description="Disordered" evidence="2">
    <location>
        <begin position="20"/>
        <end position="43"/>
    </location>
</feature>
<feature type="compositionally biased region" description="Polar residues" evidence="2">
    <location>
        <begin position="535"/>
        <end position="544"/>
    </location>
</feature>
<accession>B5YP23</accession>
<dbReference type="GeneID" id="7446582"/>
<keyword evidence="5" id="KW-1185">Reference proteome</keyword>
<feature type="coiled-coil region" evidence="1">
    <location>
        <begin position="220"/>
        <end position="254"/>
    </location>
</feature>
<keyword evidence="1" id="KW-0175">Coiled coil</keyword>
<dbReference type="PaxDb" id="35128-Thaps6630"/>
<name>B5YP23_THAPS</name>
<feature type="compositionally biased region" description="Basic and acidic residues" evidence="2">
    <location>
        <begin position="636"/>
        <end position="657"/>
    </location>
</feature>
<feature type="compositionally biased region" description="Low complexity" evidence="2">
    <location>
        <begin position="969"/>
        <end position="984"/>
    </location>
</feature>
<dbReference type="KEGG" id="tps:THAPS_6630"/>
<protein>
    <submittedName>
        <fullName evidence="4">Uncharacterized protein</fullName>
    </submittedName>
</protein>
<organism evidence="4 5">
    <name type="scientific">Thalassiosira pseudonana</name>
    <name type="common">Marine diatom</name>
    <name type="synonym">Cyclotella nana</name>
    <dbReference type="NCBI Taxonomy" id="35128"/>
    <lineage>
        <taxon>Eukaryota</taxon>
        <taxon>Sar</taxon>
        <taxon>Stramenopiles</taxon>
        <taxon>Ochrophyta</taxon>
        <taxon>Bacillariophyta</taxon>
        <taxon>Coscinodiscophyceae</taxon>
        <taxon>Thalassiosirophycidae</taxon>
        <taxon>Thalassiosirales</taxon>
        <taxon>Thalassiosiraceae</taxon>
        <taxon>Thalassiosira</taxon>
    </lineage>
</organism>
<dbReference type="InParanoid" id="B5YP23"/>
<feature type="region of interest" description="Disordered" evidence="2">
    <location>
        <begin position="730"/>
        <end position="853"/>
    </location>
</feature>
<proteinExistence type="predicted"/>